<dbReference type="InterPro" id="IPR036790">
    <property type="entry name" value="Frizzled_dom_sf"/>
</dbReference>
<dbReference type="STRING" id="683960.A0A1E3NYY5"/>
<dbReference type="GO" id="GO:0005262">
    <property type="term" value="F:calcium channel activity"/>
    <property type="evidence" value="ECO:0007669"/>
    <property type="project" value="InterPro"/>
</dbReference>
<evidence type="ECO:0000313" key="3">
    <source>
        <dbReference type="Proteomes" id="UP000094112"/>
    </source>
</evidence>
<gene>
    <name evidence="2" type="ORF">WICANDRAFT_34516</name>
</gene>
<keyword evidence="1" id="KW-0732">Signal</keyword>
<name>A0A1E3NYY5_WICAA</name>
<dbReference type="GO" id="GO:0098703">
    <property type="term" value="P:calcium ion import across plasma membrane"/>
    <property type="evidence" value="ECO:0007669"/>
    <property type="project" value="InterPro"/>
</dbReference>
<keyword evidence="3" id="KW-1185">Reference proteome</keyword>
<dbReference type="InterPro" id="IPR024338">
    <property type="entry name" value="MID1/Yam8"/>
</dbReference>
<dbReference type="PANTHER" id="PTHR39142:SF1">
    <property type="entry name" value="AEL197CP"/>
    <property type="match status" value="1"/>
</dbReference>
<dbReference type="RefSeq" id="XP_019037461.1">
    <property type="nucleotide sequence ID" value="XM_019182197.1"/>
</dbReference>
<feature type="signal peptide" evidence="1">
    <location>
        <begin position="1"/>
        <end position="22"/>
    </location>
</feature>
<dbReference type="Gene3D" id="1.10.2000.10">
    <property type="entry name" value="Frizzled cysteine-rich domain"/>
    <property type="match status" value="1"/>
</dbReference>
<dbReference type="PANTHER" id="PTHR39142">
    <property type="entry name" value="MID1P"/>
    <property type="match status" value="1"/>
</dbReference>
<dbReference type="OrthoDB" id="5405745at2759"/>
<sequence>MIKYQLLFALIVSLCLSGTVVAISNHDELIWDIWNNEEGEPFDNNQISCSSIEDLNTRELCYRNSGEVQSKEEGSFSLEKRKIKTSNVVHDIYNEAPISIQLEPGSRINYRYLINMSDPAAQQFYEVMVFITGNLCNFPQGLSDPNSYLSLYTAFNDTGIFTNSSDSPFYSQTYNQKDFQYGYLQSLSDTNVKTNESFYLNIVLEADEIEDVNGTFTIQLGLSQDDLIYQWDNRTWINLVDTDDTTALFMTGNLTTAYNNATDILDSSSNYYTVHIFLDEDDNYFSNLNRSWCSIVNGNELVKQTNISYSFTQRGGGLKEQMYVKGLQPSTDYIAYVTQDFSSTQHGGVVFNRLQFSTQEPDTCKLVFNLTFCDNVAYSVPRSNNVQLDSNFQELADLYDSNVKDMFGNFSKALQQIPCQAEDDQRYSPIVTCDDCATSYKNWLCAVSIPRCTTNNETEYKYRELNESRNDYINSKVDPPSPYYEILPCLSMCHAIVRDCPTDFGFACPRDNTSIGKSYWFMSDDSTYDTCNYVGALSTSGALPTIGMNRIGLFISFMVVSLVMF</sequence>
<feature type="chain" id="PRO_5009133573" description="Stretch-activated cation channel Mid1" evidence="1">
    <location>
        <begin position="23"/>
        <end position="565"/>
    </location>
</feature>
<dbReference type="EMBL" id="KV454212">
    <property type="protein sequence ID" value="ODQ58254.1"/>
    <property type="molecule type" value="Genomic_DNA"/>
</dbReference>
<evidence type="ECO:0000256" key="1">
    <source>
        <dbReference type="SAM" id="SignalP"/>
    </source>
</evidence>
<dbReference type="AlphaFoldDB" id="A0A1E3NYY5"/>
<proteinExistence type="predicted"/>
<dbReference type="Pfam" id="PF12929">
    <property type="entry name" value="Mid1"/>
    <property type="match status" value="1"/>
</dbReference>
<protein>
    <recommendedName>
        <fullName evidence="4">Stretch-activated cation channel Mid1</fullName>
    </recommendedName>
</protein>
<evidence type="ECO:0008006" key="4">
    <source>
        <dbReference type="Google" id="ProtNLM"/>
    </source>
</evidence>
<organism evidence="2 3">
    <name type="scientific">Wickerhamomyces anomalus (strain ATCC 58044 / CBS 1984 / NCYC 433 / NRRL Y-366-8)</name>
    <name type="common">Yeast</name>
    <name type="synonym">Hansenula anomala</name>
    <dbReference type="NCBI Taxonomy" id="683960"/>
    <lineage>
        <taxon>Eukaryota</taxon>
        <taxon>Fungi</taxon>
        <taxon>Dikarya</taxon>
        <taxon>Ascomycota</taxon>
        <taxon>Saccharomycotina</taxon>
        <taxon>Saccharomycetes</taxon>
        <taxon>Phaffomycetales</taxon>
        <taxon>Wickerhamomycetaceae</taxon>
        <taxon>Wickerhamomyces</taxon>
    </lineage>
</organism>
<dbReference type="GeneID" id="30199443"/>
<evidence type="ECO:0000313" key="2">
    <source>
        <dbReference type="EMBL" id="ODQ58254.1"/>
    </source>
</evidence>
<accession>A0A1E3NYY5</accession>
<dbReference type="Proteomes" id="UP000094112">
    <property type="component" value="Unassembled WGS sequence"/>
</dbReference>
<reference evidence="2 3" key="1">
    <citation type="journal article" date="2016" name="Proc. Natl. Acad. Sci. U.S.A.">
        <title>Comparative genomics of biotechnologically important yeasts.</title>
        <authorList>
            <person name="Riley R."/>
            <person name="Haridas S."/>
            <person name="Wolfe K.H."/>
            <person name="Lopes M.R."/>
            <person name="Hittinger C.T."/>
            <person name="Goeker M."/>
            <person name="Salamov A.A."/>
            <person name="Wisecaver J.H."/>
            <person name="Long T.M."/>
            <person name="Calvey C.H."/>
            <person name="Aerts A.L."/>
            <person name="Barry K.W."/>
            <person name="Choi C."/>
            <person name="Clum A."/>
            <person name="Coughlan A.Y."/>
            <person name="Deshpande S."/>
            <person name="Douglass A.P."/>
            <person name="Hanson S.J."/>
            <person name="Klenk H.-P."/>
            <person name="LaButti K.M."/>
            <person name="Lapidus A."/>
            <person name="Lindquist E.A."/>
            <person name="Lipzen A.M."/>
            <person name="Meier-Kolthoff J.P."/>
            <person name="Ohm R.A."/>
            <person name="Otillar R.P."/>
            <person name="Pangilinan J.L."/>
            <person name="Peng Y."/>
            <person name="Rokas A."/>
            <person name="Rosa C.A."/>
            <person name="Scheuner C."/>
            <person name="Sibirny A.A."/>
            <person name="Slot J.C."/>
            <person name="Stielow J.B."/>
            <person name="Sun H."/>
            <person name="Kurtzman C.P."/>
            <person name="Blackwell M."/>
            <person name="Grigoriev I.V."/>
            <person name="Jeffries T.W."/>
        </authorList>
    </citation>
    <scope>NUCLEOTIDE SEQUENCE [LARGE SCALE GENOMIC DNA]</scope>
    <source>
        <strain evidence="3">ATCC 58044 / CBS 1984 / NCYC 433 / NRRL Y-366-8</strain>
    </source>
</reference>